<name>A0A6C0HEP7_9ZZZZ</name>
<feature type="compositionally biased region" description="Basic residues" evidence="1">
    <location>
        <begin position="204"/>
        <end position="221"/>
    </location>
</feature>
<dbReference type="EMBL" id="MN739933">
    <property type="protein sequence ID" value="QHT78483.1"/>
    <property type="molecule type" value="Genomic_DNA"/>
</dbReference>
<sequence>MPKRVHRKRMSRRGGDFNQIAQGTGEAIAGVSNSLATGAQTVSSTVYGVGQGAFNEAGNLISSGASVISSGASEAKKDAQSGWSWLFGTDNTAAPTTTSSGTTVGGSRRRRRSGRKSKNMFSGLMKMVGFKTKKRGRRGGIGRPYGAFQPEYANFPSAAYYNGQTLGEMSKFDPSQDLKGGCMSSKSIPLSPAPFPGDGMMGGKTKRHRRKRHGGKSMKNW</sequence>
<feature type="region of interest" description="Disordered" evidence="1">
    <location>
        <begin position="88"/>
        <end position="120"/>
    </location>
</feature>
<accession>A0A6C0HEP7</accession>
<feature type="compositionally biased region" description="Low complexity" evidence="1">
    <location>
        <begin position="96"/>
        <end position="106"/>
    </location>
</feature>
<evidence type="ECO:0000313" key="2">
    <source>
        <dbReference type="EMBL" id="QHT78483.1"/>
    </source>
</evidence>
<evidence type="ECO:0000256" key="1">
    <source>
        <dbReference type="SAM" id="MobiDB-lite"/>
    </source>
</evidence>
<proteinExistence type="predicted"/>
<feature type="region of interest" description="Disordered" evidence="1">
    <location>
        <begin position="177"/>
        <end position="221"/>
    </location>
</feature>
<feature type="compositionally biased region" description="Basic residues" evidence="1">
    <location>
        <begin position="107"/>
        <end position="118"/>
    </location>
</feature>
<dbReference type="AlphaFoldDB" id="A0A6C0HEP7"/>
<reference evidence="2" key="1">
    <citation type="journal article" date="2020" name="Nature">
        <title>Giant virus diversity and host interactions through global metagenomics.</title>
        <authorList>
            <person name="Schulz F."/>
            <person name="Roux S."/>
            <person name="Paez-Espino D."/>
            <person name="Jungbluth S."/>
            <person name="Walsh D.A."/>
            <person name="Denef V.J."/>
            <person name="McMahon K.D."/>
            <person name="Konstantinidis K.T."/>
            <person name="Eloe-Fadrosh E.A."/>
            <person name="Kyrpides N.C."/>
            <person name="Woyke T."/>
        </authorList>
    </citation>
    <scope>NUCLEOTIDE SEQUENCE</scope>
    <source>
        <strain evidence="2">GVMAG-M-3300023179-91</strain>
    </source>
</reference>
<protein>
    <submittedName>
        <fullName evidence="2">Uncharacterized protein</fullName>
    </submittedName>
</protein>
<organism evidence="2">
    <name type="scientific">viral metagenome</name>
    <dbReference type="NCBI Taxonomy" id="1070528"/>
    <lineage>
        <taxon>unclassified sequences</taxon>
        <taxon>metagenomes</taxon>
        <taxon>organismal metagenomes</taxon>
    </lineage>
</organism>